<dbReference type="RefSeq" id="WP_343880299.1">
    <property type="nucleotide sequence ID" value="NZ_BAAAFO010000001.1"/>
</dbReference>
<name>A0ABP3DVS6_9GAMM</name>
<reference evidence="2" key="1">
    <citation type="journal article" date="2019" name="Int. J. Syst. Evol. Microbiol.">
        <title>The Global Catalogue of Microorganisms (GCM) 10K type strain sequencing project: providing services to taxonomists for standard genome sequencing and annotation.</title>
        <authorList>
            <consortium name="The Broad Institute Genomics Platform"/>
            <consortium name="The Broad Institute Genome Sequencing Center for Infectious Disease"/>
            <person name="Wu L."/>
            <person name="Ma J."/>
        </authorList>
    </citation>
    <scope>NUCLEOTIDE SEQUENCE [LARGE SCALE GENOMIC DNA]</scope>
    <source>
        <strain evidence="2">JCM 16242</strain>
    </source>
</reference>
<keyword evidence="2" id="KW-1185">Reference proteome</keyword>
<dbReference type="EMBL" id="BAAAFO010000001">
    <property type="protein sequence ID" value="GAA0244309.1"/>
    <property type="molecule type" value="Genomic_DNA"/>
</dbReference>
<dbReference type="Gene3D" id="6.10.280.50">
    <property type="match status" value="1"/>
</dbReference>
<protein>
    <submittedName>
        <fullName evidence="1">YdcH family protein</fullName>
    </submittedName>
</protein>
<accession>A0ABP3DVS6</accession>
<sequence>MFENQQRDDVEALMKADAEFRRLYQRHKQLDSKVHDADIGVLPIDNLTLSSMKKEKLQAKARLERMWESRKTLTH</sequence>
<evidence type="ECO:0000313" key="1">
    <source>
        <dbReference type="EMBL" id="GAA0244309.1"/>
    </source>
</evidence>
<comment type="caution">
    <text evidence="1">The sequence shown here is derived from an EMBL/GenBank/DDBJ whole genome shotgun (WGS) entry which is preliminary data.</text>
</comment>
<proteinExistence type="predicted"/>
<dbReference type="InterPro" id="IPR007420">
    <property type="entry name" value="DUF465"/>
</dbReference>
<evidence type="ECO:0000313" key="2">
    <source>
        <dbReference type="Proteomes" id="UP001500657"/>
    </source>
</evidence>
<dbReference type="Pfam" id="PF04325">
    <property type="entry name" value="DUF465"/>
    <property type="match status" value="1"/>
</dbReference>
<organism evidence="1 2">
    <name type="scientific">Rhodanobacter caeni</name>
    <dbReference type="NCBI Taxonomy" id="657654"/>
    <lineage>
        <taxon>Bacteria</taxon>
        <taxon>Pseudomonadati</taxon>
        <taxon>Pseudomonadota</taxon>
        <taxon>Gammaproteobacteria</taxon>
        <taxon>Lysobacterales</taxon>
        <taxon>Rhodanobacteraceae</taxon>
        <taxon>Rhodanobacter</taxon>
    </lineage>
</organism>
<dbReference type="Proteomes" id="UP001500657">
    <property type="component" value="Unassembled WGS sequence"/>
</dbReference>
<dbReference type="InterPro" id="IPR038444">
    <property type="entry name" value="DUF465_sf"/>
</dbReference>
<gene>
    <name evidence="1" type="ORF">GCM10009126_07500</name>
</gene>